<feature type="signal peptide" evidence="2">
    <location>
        <begin position="1"/>
        <end position="18"/>
    </location>
</feature>
<evidence type="ECO:0000256" key="1">
    <source>
        <dbReference type="SAM" id="MobiDB-lite"/>
    </source>
</evidence>
<reference evidence="3 4" key="1">
    <citation type="submission" date="2019-10" db="EMBL/GenBank/DDBJ databases">
        <authorList>
            <person name="Palmer J.M."/>
        </authorList>
    </citation>
    <scope>NUCLEOTIDE SEQUENCE [LARGE SCALE GENOMIC DNA]</scope>
    <source>
        <strain evidence="3 4">TWF506</strain>
    </source>
</reference>
<dbReference type="AlphaFoldDB" id="A0AAN8NLJ4"/>
<keyword evidence="4" id="KW-1185">Reference proteome</keyword>
<accession>A0AAN8NLJ4</accession>
<feature type="compositionally biased region" description="Polar residues" evidence="1">
    <location>
        <begin position="248"/>
        <end position="265"/>
    </location>
</feature>
<name>A0AAN8NLJ4_9PEZI</name>
<gene>
    <name evidence="3" type="ORF">TWF506_009652</name>
</gene>
<proteinExistence type="predicted"/>
<dbReference type="EMBL" id="JAVHJM010000007">
    <property type="protein sequence ID" value="KAK6510547.1"/>
    <property type="molecule type" value="Genomic_DNA"/>
</dbReference>
<evidence type="ECO:0000313" key="3">
    <source>
        <dbReference type="EMBL" id="KAK6510547.1"/>
    </source>
</evidence>
<organism evidence="3 4">
    <name type="scientific">Arthrobotrys conoides</name>
    <dbReference type="NCBI Taxonomy" id="74498"/>
    <lineage>
        <taxon>Eukaryota</taxon>
        <taxon>Fungi</taxon>
        <taxon>Dikarya</taxon>
        <taxon>Ascomycota</taxon>
        <taxon>Pezizomycotina</taxon>
        <taxon>Orbiliomycetes</taxon>
        <taxon>Orbiliales</taxon>
        <taxon>Orbiliaceae</taxon>
        <taxon>Arthrobotrys</taxon>
    </lineage>
</organism>
<dbReference type="Proteomes" id="UP001307849">
    <property type="component" value="Unassembled WGS sequence"/>
</dbReference>
<evidence type="ECO:0000256" key="2">
    <source>
        <dbReference type="SAM" id="SignalP"/>
    </source>
</evidence>
<protein>
    <submittedName>
        <fullName evidence="3">Uncharacterized protein</fullName>
    </submittedName>
</protein>
<feature type="chain" id="PRO_5042960537" evidence="2">
    <location>
        <begin position="19"/>
        <end position="424"/>
    </location>
</feature>
<feature type="region of interest" description="Disordered" evidence="1">
    <location>
        <begin position="244"/>
        <end position="265"/>
    </location>
</feature>
<keyword evidence="2" id="KW-0732">Signal</keyword>
<sequence length="424" mass="43729">MKISAILAAAVLAFVASGAPLDRNARRATTADLARADGPVGVVGAPILVARSNPLVAYLHKRQDSQGLKKLVINYLTQKKAPPRIIQFVETAPDQLVGRIMQLPPQDMQNVVGALEEGRIPSIPGIPPKELVLSFLQPLGIPADTMSKITNAPDSVFNNITKLPLKDLDAVIISLQAGVIPNIPGVTDGIVGVDPNAPAVGTVPAAGTVPVATQPVANAPVRQSFGAPAGRKVKREFGRPDASLKARQVQQLPPTGQVPTTGQLPTGQVPTGQVPAGQVPTGQVPTTEVPPLPATGAELKTLTIQDMTQGGAPPQLIEFVKTVPETTFDALRALELTVGGQNGQPLNQAVVAQLNEYWGQLYNGQMPTISTAGTAPVANTPIANTPVANTPVANAPVANLPVANAPVANVPVGNTPVATVPTTV</sequence>
<evidence type="ECO:0000313" key="4">
    <source>
        <dbReference type="Proteomes" id="UP001307849"/>
    </source>
</evidence>
<comment type="caution">
    <text evidence="3">The sequence shown here is derived from an EMBL/GenBank/DDBJ whole genome shotgun (WGS) entry which is preliminary data.</text>
</comment>